<keyword evidence="3" id="KW-1185">Reference proteome</keyword>
<accession>A0A964WVM3</accession>
<feature type="compositionally biased region" description="Pro residues" evidence="1">
    <location>
        <begin position="74"/>
        <end position="84"/>
    </location>
</feature>
<comment type="caution">
    <text evidence="2">The sequence shown here is derived from an EMBL/GenBank/DDBJ whole genome shotgun (WGS) entry which is preliminary data.</text>
</comment>
<feature type="compositionally biased region" description="Basic and acidic residues" evidence="1">
    <location>
        <begin position="53"/>
        <end position="70"/>
    </location>
</feature>
<gene>
    <name evidence="2" type="ORF">E4O86_21025</name>
</gene>
<feature type="region of interest" description="Disordered" evidence="1">
    <location>
        <begin position="1"/>
        <end position="32"/>
    </location>
</feature>
<evidence type="ECO:0000313" key="3">
    <source>
        <dbReference type="Proteomes" id="UP000773614"/>
    </source>
</evidence>
<evidence type="ECO:0000313" key="2">
    <source>
        <dbReference type="EMBL" id="MYZ50194.1"/>
    </source>
</evidence>
<feature type="non-terminal residue" evidence="2">
    <location>
        <position position="95"/>
    </location>
</feature>
<proteinExistence type="predicted"/>
<sequence length="95" mass="10570">MSEDGAFSRQPRQSVEPVQKRAEPNFDPDPFSADLEAELMQELEATVQSQRQAAREPVHPAQREQVRQGRPELQAPPPPRPPVQAPQRTEPAAGP</sequence>
<evidence type="ECO:0000256" key="1">
    <source>
        <dbReference type="SAM" id="MobiDB-lite"/>
    </source>
</evidence>
<organism evidence="2 3">
    <name type="scientific">Propylenella binzhouense</name>
    <dbReference type="NCBI Taxonomy" id="2555902"/>
    <lineage>
        <taxon>Bacteria</taxon>
        <taxon>Pseudomonadati</taxon>
        <taxon>Pseudomonadota</taxon>
        <taxon>Alphaproteobacteria</taxon>
        <taxon>Hyphomicrobiales</taxon>
        <taxon>Propylenellaceae</taxon>
        <taxon>Propylenella</taxon>
    </lineage>
</organism>
<dbReference type="EMBL" id="SPKJ01000133">
    <property type="protein sequence ID" value="MYZ50194.1"/>
    <property type="molecule type" value="Genomic_DNA"/>
</dbReference>
<dbReference type="Proteomes" id="UP000773614">
    <property type="component" value="Unassembled WGS sequence"/>
</dbReference>
<dbReference type="AlphaFoldDB" id="A0A964WVM3"/>
<feature type="region of interest" description="Disordered" evidence="1">
    <location>
        <begin position="44"/>
        <end position="95"/>
    </location>
</feature>
<reference evidence="2" key="1">
    <citation type="submission" date="2019-03" db="EMBL/GenBank/DDBJ databases">
        <title>Afifella sp. nov., isolated from activated sludge.</title>
        <authorList>
            <person name="Li Q."/>
            <person name="Liu Y."/>
        </authorList>
    </citation>
    <scope>NUCLEOTIDE SEQUENCE</scope>
    <source>
        <strain evidence="2">L72</strain>
    </source>
</reference>
<name>A0A964WVM3_9HYPH</name>
<protein>
    <submittedName>
        <fullName evidence="2">Uncharacterized protein</fullName>
    </submittedName>
</protein>